<dbReference type="GO" id="GO:0005829">
    <property type="term" value="C:cytosol"/>
    <property type="evidence" value="ECO:0007669"/>
    <property type="project" value="TreeGrafter"/>
</dbReference>
<dbReference type="GO" id="GO:0043138">
    <property type="term" value="F:3'-5' DNA helicase activity"/>
    <property type="evidence" value="ECO:0007669"/>
    <property type="project" value="UniProtKB-EC"/>
</dbReference>
<dbReference type="InterPro" id="IPR000212">
    <property type="entry name" value="DNA_helicase_UvrD/REP"/>
</dbReference>
<dbReference type="Pfam" id="PF00580">
    <property type="entry name" value="UvrD-helicase"/>
    <property type="match status" value="1"/>
</dbReference>
<accession>A0A3E0VWP6</accession>
<evidence type="ECO:0000313" key="19">
    <source>
        <dbReference type="EMBL" id="RFA14025.1"/>
    </source>
</evidence>
<feature type="binding site" evidence="15">
    <location>
        <begin position="53"/>
        <end position="60"/>
    </location>
    <ligand>
        <name>ATP</name>
        <dbReference type="ChEBI" id="CHEBI:30616"/>
    </ligand>
</feature>
<comment type="similarity">
    <text evidence="1">Belongs to the helicase family. UvrD subfamily.</text>
</comment>
<protein>
    <recommendedName>
        <fullName evidence="13">DNA 3'-5' helicase</fullName>
        <ecNumber evidence="13">5.6.2.4</ecNumber>
    </recommendedName>
</protein>
<dbReference type="Gene3D" id="3.90.320.10">
    <property type="match status" value="1"/>
</dbReference>
<dbReference type="InterPro" id="IPR014016">
    <property type="entry name" value="UvrD-like_ATP-bd"/>
</dbReference>
<dbReference type="GO" id="GO:0000725">
    <property type="term" value="P:recombinational repair"/>
    <property type="evidence" value="ECO:0007669"/>
    <property type="project" value="TreeGrafter"/>
</dbReference>
<evidence type="ECO:0000256" key="2">
    <source>
        <dbReference type="ARBA" id="ARBA00022722"/>
    </source>
</evidence>
<keyword evidence="2" id="KW-0540">Nuclease</keyword>
<proteinExistence type="inferred from homology"/>
<evidence type="ECO:0000256" key="3">
    <source>
        <dbReference type="ARBA" id="ARBA00022741"/>
    </source>
</evidence>
<feature type="domain" description="UvrD-like helicase ATP-binding" evidence="17">
    <location>
        <begin position="32"/>
        <end position="347"/>
    </location>
</feature>
<organism evidence="19 20">
    <name type="scientific">Subtercola boreus</name>
    <dbReference type="NCBI Taxonomy" id="120213"/>
    <lineage>
        <taxon>Bacteria</taxon>
        <taxon>Bacillati</taxon>
        <taxon>Actinomycetota</taxon>
        <taxon>Actinomycetes</taxon>
        <taxon>Micrococcales</taxon>
        <taxon>Microbacteriaceae</taxon>
        <taxon>Subtercola</taxon>
    </lineage>
</organism>
<dbReference type="Gene3D" id="3.40.50.300">
    <property type="entry name" value="P-loop containing nucleotide triphosphate hydrolases"/>
    <property type="match status" value="2"/>
</dbReference>
<feature type="compositionally biased region" description="Pro residues" evidence="16">
    <location>
        <begin position="1088"/>
        <end position="1104"/>
    </location>
</feature>
<reference evidence="19 20" key="1">
    <citation type="submission" date="2017-04" db="EMBL/GenBank/DDBJ databases">
        <title>Comparative genome analysis of Subtercola boreus.</title>
        <authorList>
            <person name="Cho Y.-J."/>
            <person name="Cho A."/>
            <person name="Kim O.-S."/>
            <person name="Lee J.-I."/>
        </authorList>
    </citation>
    <scope>NUCLEOTIDE SEQUENCE [LARGE SCALE GENOMIC DNA]</scope>
    <source>
        <strain evidence="19 20">P27479</strain>
    </source>
</reference>
<keyword evidence="4" id="KW-0227">DNA damage</keyword>
<evidence type="ECO:0000256" key="8">
    <source>
        <dbReference type="ARBA" id="ARBA00022840"/>
    </source>
</evidence>
<dbReference type="GO" id="GO:0033202">
    <property type="term" value="C:DNA helicase complex"/>
    <property type="evidence" value="ECO:0007669"/>
    <property type="project" value="TreeGrafter"/>
</dbReference>
<sequence>MSEVPVSLGDVPTSQLRDESDRLLSAFRPALGLDRSQAEVLATADGVSRAIIGAPGSGKTVTLVETVAERVRSRGYLPSEVLALTPTRQGATQLRDTLALRLGLPTNGPLARTVNSLAFQIVQSARAASGMELPTLLTGAEQDRIIADLLAGQLEEGFGPEWPDPLTGEVRALRGFRTELRELMMRATESGVSPRQLAELGRRHGIAEWVAAGRFAEEYQDVVSGFRDASLDSAELIAEARLQVVSGDAGVSFGVPGGPRVNGGPAALAGVRMIVVDDLQQLSRGAVSFVATLARRGVAVLAFGDPDVATTSFRGGEKDTLGRLGAVLGERVNVAAPVYLEAVYRHGAGIRGLVDRGTSRIGASAAGRQRAARATAAALEAETAVEASGVPAVRRIESESPAAELAAIVHLLREHHLLRGVPWNRMAVVVRSGALITSLVRGLAVAEVPASTQTGGRALRDDYAARHLATAVAAAVGVQPLDDTLAGELLLGPLGGLDSVGLRRLRLALRQEELAGGGNRPADVLVTQSLAAPGRLATIDSSPGRRAQRLADALAAVRERNAAGASIEELLWELWSRSGLARGWQKASVGSGILADEANRNLDGVVGLFSSAKRFVERYPHRPAADFLVDLLTSEVPEDSLSPRSASDAVVVSTPNGVIGMEFDVVVVAGLQDSVWPNLRLRGSLLHPDRLAELVDGTPVPDVDERAEVLGDELRMFVLAVSRARTQVVLTSVANDDEQPSPFVRLVPEGPVGPVASAGEVATAGVPTTAAGAAAATAAATANATATAADATATAIATAAATSAAARIPAATSAFQRSAAEHPLSLRALVGSLRRRLATTGDPAAADALARLAAEGVPGADPLSWYGVLEPSTTEPLVDLDDPATRVDVSPSKLETFEKSPLAWFIDRVSGSTFGLSAGIGTLLHSVMEEATAESDPDVAVDPPVADPLSTAALWQRLDERWGELQFESPWLAERERVKTEAKVAGLSEYLRGFEREGGVLLGGEAAFSLDVGRARLRGTVDRLERRADGRVSVVDLKTGSSAPTSAAVSSHAQLGSYQLALRAGALQASALHASALPSSATDGDEPAAPPPAAQPPAALPPAAQPGESGGAMLLYVAVTSGAGANKVQYKLLAQEPLDDDAMAVFRERIETAATGMAGSTFPGRADLGERDPHGAWEYRIHLVKAVSS</sequence>
<dbReference type="GO" id="GO:0005524">
    <property type="term" value="F:ATP binding"/>
    <property type="evidence" value="ECO:0007669"/>
    <property type="project" value="UniProtKB-UniRule"/>
</dbReference>
<evidence type="ECO:0000256" key="16">
    <source>
        <dbReference type="SAM" id="MobiDB-lite"/>
    </source>
</evidence>
<dbReference type="PANTHER" id="PTHR11070">
    <property type="entry name" value="UVRD / RECB / PCRA DNA HELICASE FAMILY MEMBER"/>
    <property type="match status" value="1"/>
</dbReference>
<dbReference type="OrthoDB" id="5240387at2"/>
<dbReference type="PROSITE" id="PS51217">
    <property type="entry name" value="UVRD_HELICASE_CTER"/>
    <property type="match status" value="1"/>
</dbReference>
<dbReference type="Proteomes" id="UP000256541">
    <property type="component" value="Unassembled WGS sequence"/>
</dbReference>
<dbReference type="PANTHER" id="PTHR11070:SF59">
    <property type="entry name" value="DNA 3'-5' HELICASE"/>
    <property type="match status" value="1"/>
</dbReference>
<comment type="catalytic activity">
    <reaction evidence="12">
        <text>Couples ATP hydrolysis with the unwinding of duplex DNA by translocating in the 3'-5' direction.</text>
        <dbReference type="EC" id="5.6.2.4"/>
    </reaction>
</comment>
<dbReference type="Pfam" id="PF12705">
    <property type="entry name" value="PDDEXK_1"/>
    <property type="match status" value="1"/>
</dbReference>
<keyword evidence="5 15" id="KW-0378">Hydrolase</keyword>
<comment type="caution">
    <text evidence="19">The sequence shown here is derived from an EMBL/GenBank/DDBJ whole genome shotgun (WGS) entry which is preliminary data.</text>
</comment>
<dbReference type="InterPro" id="IPR013986">
    <property type="entry name" value="DExx_box_DNA_helicase_dom_sf"/>
</dbReference>
<keyword evidence="9" id="KW-0238">DNA-binding</keyword>
<dbReference type="Gene3D" id="1.10.10.160">
    <property type="match status" value="1"/>
</dbReference>
<dbReference type="EC" id="5.6.2.4" evidence="13"/>
<feature type="domain" description="UvrD-like helicase C-terminal" evidence="18">
    <location>
        <begin position="360"/>
        <end position="660"/>
    </location>
</feature>
<dbReference type="SUPFAM" id="SSF52540">
    <property type="entry name" value="P-loop containing nucleoside triphosphate hydrolases"/>
    <property type="match status" value="1"/>
</dbReference>
<keyword evidence="8 15" id="KW-0067">ATP-binding</keyword>
<name>A0A3E0VWP6_9MICO</name>
<keyword evidence="6 15" id="KW-0347">Helicase</keyword>
<keyword evidence="11" id="KW-0413">Isomerase</keyword>
<keyword evidence="7" id="KW-0269">Exonuclease</keyword>
<keyword evidence="3 15" id="KW-0547">Nucleotide-binding</keyword>
<dbReference type="InterPro" id="IPR027417">
    <property type="entry name" value="P-loop_NTPase"/>
</dbReference>
<comment type="catalytic activity">
    <reaction evidence="14">
        <text>ATP + H2O = ADP + phosphate + H(+)</text>
        <dbReference type="Rhea" id="RHEA:13065"/>
        <dbReference type="ChEBI" id="CHEBI:15377"/>
        <dbReference type="ChEBI" id="CHEBI:15378"/>
        <dbReference type="ChEBI" id="CHEBI:30616"/>
        <dbReference type="ChEBI" id="CHEBI:43474"/>
        <dbReference type="ChEBI" id="CHEBI:456216"/>
        <dbReference type="EC" id="5.6.2.4"/>
    </reaction>
</comment>
<evidence type="ECO:0000256" key="9">
    <source>
        <dbReference type="ARBA" id="ARBA00023125"/>
    </source>
</evidence>
<dbReference type="GO" id="GO:0004527">
    <property type="term" value="F:exonuclease activity"/>
    <property type="evidence" value="ECO:0007669"/>
    <property type="project" value="UniProtKB-KW"/>
</dbReference>
<evidence type="ECO:0000256" key="4">
    <source>
        <dbReference type="ARBA" id="ARBA00022763"/>
    </source>
</evidence>
<dbReference type="Gene3D" id="1.10.486.10">
    <property type="entry name" value="PCRA, domain 4"/>
    <property type="match status" value="1"/>
</dbReference>
<evidence type="ECO:0000256" key="14">
    <source>
        <dbReference type="ARBA" id="ARBA00048988"/>
    </source>
</evidence>
<evidence type="ECO:0000256" key="10">
    <source>
        <dbReference type="ARBA" id="ARBA00023204"/>
    </source>
</evidence>
<dbReference type="InterPro" id="IPR038726">
    <property type="entry name" value="PDDEXK_AddAB-type"/>
</dbReference>
<evidence type="ECO:0000259" key="17">
    <source>
        <dbReference type="PROSITE" id="PS51198"/>
    </source>
</evidence>
<keyword evidence="10" id="KW-0234">DNA repair</keyword>
<dbReference type="InterPro" id="IPR014017">
    <property type="entry name" value="DNA_helicase_UvrD-like_C"/>
</dbReference>
<evidence type="ECO:0000259" key="18">
    <source>
        <dbReference type="PROSITE" id="PS51217"/>
    </source>
</evidence>
<evidence type="ECO:0000256" key="1">
    <source>
        <dbReference type="ARBA" id="ARBA00009922"/>
    </source>
</evidence>
<evidence type="ECO:0000256" key="12">
    <source>
        <dbReference type="ARBA" id="ARBA00034617"/>
    </source>
</evidence>
<evidence type="ECO:0000256" key="6">
    <source>
        <dbReference type="ARBA" id="ARBA00022806"/>
    </source>
</evidence>
<dbReference type="AlphaFoldDB" id="A0A3E0VWP6"/>
<evidence type="ECO:0000256" key="15">
    <source>
        <dbReference type="PROSITE-ProRule" id="PRU00560"/>
    </source>
</evidence>
<dbReference type="PROSITE" id="PS51198">
    <property type="entry name" value="UVRD_HELICASE_ATP_BIND"/>
    <property type="match status" value="1"/>
</dbReference>
<dbReference type="InterPro" id="IPR011604">
    <property type="entry name" value="PDDEXK-like_dom_sf"/>
</dbReference>
<feature type="region of interest" description="Disordered" evidence="16">
    <location>
        <begin position="1076"/>
        <end position="1106"/>
    </location>
</feature>
<evidence type="ECO:0000313" key="20">
    <source>
        <dbReference type="Proteomes" id="UP000256541"/>
    </source>
</evidence>
<evidence type="ECO:0000256" key="7">
    <source>
        <dbReference type="ARBA" id="ARBA00022839"/>
    </source>
</evidence>
<evidence type="ECO:0000256" key="11">
    <source>
        <dbReference type="ARBA" id="ARBA00023235"/>
    </source>
</evidence>
<evidence type="ECO:0000256" key="13">
    <source>
        <dbReference type="ARBA" id="ARBA00034808"/>
    </source>
</evidence>
<evidence type="ECO:0000256" key="5">
    <source>
        <dbReference type="ARBA" id="ARBA00022801"/>
    </source>
</evidence>
<gene>
    <name evidence="19" type="ORF">B7R22_10395</name>
</gene>
<dbReference type="GO" id="GO:0003677">
    <property type="term" value="F:DNA binding"/>
    <property type="evidence" value="ECO:0007669"/>
    <property type="project" value="UniProtKB-KW"/>
</dbReference>
<dbReference type="EMBL" id="NBXB01000029">
    <property type="protein sequence ID" value="RFA14025.1"/>
    <property type="molecule type" value="Genomic_DNA"/>
</dbReference>